<dbReference type="Proteomes" id="UP000694864">
    <property type="component" value="Chromosome 10"/>
</dbReference>
<protein>
    <submittedName>
        <fullName evidence="3">F-box protein At3g59000 isoform X1</fullName>
    </submittedName>
</protein>
<dbReference type="InterPro" id="IPR053781">
    <property type="entry name" value="F-box_AtFBL13-like"/>
</dbReference>
<dbReference type="InterPro" id="IPR055294">
    <property type="entry name" value="FBL60-like"/>
</dbReference>
<dbReference type="GeneID" id="104719505"/>
<dbReference type="InterPro" id="IPR036047">
    <property type="entry name" value="F-box-like_dom_sf"/>
</dbReference>
<evidence type="ECO:0000313" key="3">
    <source>
        <dbReference type="RefSeq" id="XP_010435737.1"/>
    </source>
</evidence>
<dbReference type="PANTHER" id="PTHR31293">
    <property type="entry name" value="RNI-LIKE SUPERFAMILY PROTEIN"/>
    <property type="match status" value="1"/>
</dbReference>
<accession>A0ABM0U4M0</accession>
<dbReference type="PROSITE" id="PS50181">
    <property type="entry name" value="FBOX"/>
    <property type="match status" value="1"/>
</dbReference>
<feature type="domain" description="F-box" evidence="1">
    <location>
        <begin position="1"/>
        <end position="54"/>
    </location>
</feature>
<reference evidence="2" key="1">
    <citation type="journal article" date="2014" name="Nat. Commun.">
        <title>The emerging biofuel crop Camelina sativa retains a highly undifferentiated hexaploid genome structure.</title>
        <authorList>
            <person name="Kagale S."/>
            <person name="Koh C."/>
            <person name="Nixon J."/>
            <person name="Bollina V."/>
            <person name="Clarke W.E."/>
            <person name="Tuteja R."/>
            <person name="Spillane C."/>
            <person name="Robinson S.J."/>
            <person name="Links M.G."/>
            <person name="Clarke C."/>
            <person name="Higgins E.E."/>
            <person name="Huebert T."/>
            <person name="Sharpe A.G."/>
            <person name="Parkin I.A."/>
        </authorList>
    </citation>
    <scope>NUCLEOTIDE SEQUENCE [LARGE SCALE GENOMIC DNA]</scope>
    <source>
        <strain evidence="2">cv. DH55</strain>
    </source>
</reference>
<organism evidence="2 3">
    <name type="scientific">Camelina sativa</name>
    <name type="common">False flax</name>
    <name type="synonym">Myagrum sativum</name>
    <dbReference type="NCBI Taxonomy" id="90675"/>
    <lineage>
        <taxon>Eukaryota</taxon>
        <taxon>Viridiplantae</taxon>
        <taxon>Streptophyta</taxon>
        <taxon>Embryophyta</taxon>
        <taxon>Tracheophyta</taxon>
        <taxon>Spermatophyta</taxon>
        <taxon>Magnoliopsida</taxon>
        <taxon>eudicotyledons</taxon>
        <taxon>Gunneridae</taxon>
        <taxon>Pentapetalae</taxon>
        <taxon>rosids</taxon>
        <taxon>malvids</taxon>
        <taxon>Brassicales</taxon>
        <taxon>Brassicaceae</taxon>
        <taxon>Camelineae</taxon>
        <taxon>Camelina</taxon>
    </lineage>
</organism>
<dbReference type="SMART" id="SM00256">
    <property type="entry name" value="FBOX"/>
    <property type="match status" value="1"/>
</dbReference>
<dbReference type="InterPro" id="IPR001810">
    <property type="entry name" value="F-box_dom"/>
</dbReference>
<keyword evidence="2" id="KW-1185">Reference proteome</keyword>
<sequence>MDRFRNLPEEVIFHILSFLTTKEAALTSVLSKRWRYLFAFVPNLHIDDSIFLNQEEQRDDVEDLFIEFVERVLALQGNSPINKCSISCICVGSVRVDAWIRNVLEPGVEELGLLIVLDLQTVGKKKGWSPTCFEGKKFVKLEISYALDIDWFDGRIFLPMLRTLILKFVDLSIDKFGSLLHGFPALEELVMGHITWSSRDAAVSDASLKRLTITSNHIAYHYFYLGTFSVDTPSLVRFCYSDYDAIDYPVVKMKSLVRLGLAFW</sequence>
<dbReference type="RefSeq" id="XP_010435737.1">
    <property type="nucleotide sequence ID" value="XM_010437435.1"/>
</dbReference>
<dbReference type="PANTHER" id="PTHR31293:SF16">
    <property type="entry name" value="RNI-LIKE SUPERFAMILY PROTEIN"/>
    <property type="match status" value="1"/>
</dbReference>
<dbReference type="SUPFAM" id="SSF52058">
    <property type="entry name" value="L domain-like"/>
    <property type="match status" value="1"/>
</dbReference>
<dbReference type="InterPro" id="IPR055411">
    <property type="entry name" value="LRR_FXL15/At3g58940/PEG3-like"/>
</dbReference>
<dbReference type="Pfam" id="PF00646">
    <property type="entry name" value="F-box"/>
    <property type="match status" value="1"/>
</dbReference>
<dbReference type="SUPFAM" id="SSF81383">
    <property type="entry name" value="F-box domain"/>
    <property type="match status" value="1"/>
</dbReference>
<dbReference type="Gene3D" id="1.20.1280.50">
    <property type="match status" value="1"/>
</dbReference>
<reference evidence="3" key="2">
    <citation type="submission" date="2025-08" db="UniProtKB">
        <authorList>
            <consortium name="RefSeq"/>
        </authorList>
    </citation>
    <scope>IDENTIFICATION</scope>
    <source>
        <tissue evidence="3">Leaf</tissue>
    </source>
</reference>
<proteinExistence type="predicted"/>
<name>A0ABM0U4M0_CAMSA</name>
<dbReference type="CDD" id="cd22160">
    <property type="entry name" value="F-box_AtFBL13-like"/>
    <property type="match status" value="1"/>
</dbReference>
<evidence type="ECO:0000259" key="1">
    <source>
        <dbReference type="PROSITE" id="PS50181"/>
    </source>
</evidence>
<gene>
    <name evidence="3" type="primary">LOC104719505</name>
</gene>
<dbReference type="Pfam" id="PF24758">
    <property type="entry name" value="LRR_At5g56370"/>
    <property type="match status" value="1"/>
</dbReference>
<evidence type="ECO:0000313" key="2">
    <source>
        <dbReference type="Proteomes" id="UP000694864"/>
    </source>
</evidence>